<dbReference type="Gene3D" id="3.90.470.20">
    <property type="entry name" value="4'-phosphopantetheinyl transferase domain"/>
    <property type="match status" value="2"/>
</dbReference>
<dbReference type="GO" id="GO:0000287">
    <property type="term" value="F:magnesium ion binding"/>
    <property type="evidence" value="ECO:0007669"/>
    <property type="project" value="InterPro"/>
</dbReference>
<reference evidence="4" key="1">
    <citation type="journal article" date="2021" name="PeerJ">
        <title>Extensive microbial diversity within the chicken gut microbiome revealed by metagenomics and culture.</title>
        <authorList>
            <person name="Gilroy R."/>
            <person name="Ravi A."/>
            <person name="Getino M."/>
            <person name="Pursley I."/>
            <person name="Horton D.L."/>
            <person name="Alikhan N.F."/>
            <person name="Baker D."/>
            <person name="Gharbi K."/>
            <person name="Hall N."/>
            <person name="Watson M."/>
            <person name="Adriaenssens E.M."/>
            <person name="Foster-Nyarko E."/>
            <person name="Jarju S."/>
            <person name="Secka A."/>
            <person name="Antonio M."/>
            <person name="Oren A."/>
            <person name="Chaudhuri R.R."/>
            <person name="La Ragione R."/>
            <person name="Hildebrand F."/>
            <person name="Pallen M.J."/>
        </authorList>
    </citation>
    <scope>NUCLEOTIDE SEQUENCE</scope>
    <source>
        <strain evidence="4">1282</strain>
    </source>
</reference>
<evidence type="ECO:0000256" key="1">
    <source>
        <dbReference type="ARBA" id="ARBA00010990"/>
    </source>
</evidence>
<dbReference type="Pfam" id="PF01648">
    <property type="entry name" value="ACPS"/>
    <property type="match status" value="1"/>
</dbReference>
<feature type="domain" description="4'-phosphopantetheinyl transferase" evidence="3">
    <location>
        <begin position="80"/>
        <end position="136"/>
    </location>
</feature>
<comment type="caution">
    <text evidence="4">The sequence shown here is derived from an EMBL/GenBank/DDBJ whole genome shotgun (WGS) entry which is preliminary data.</text>
</comment>
<evidence type="ECO:0000313" key="4">
    <source>
        <dbReference type="EMBL" id="HIY25658.1"/>
    </source>
</evidence>
<dbReference type="GO" id="GO:0008897">
    <property type="term" value="F:holo-[acyl-carrier-protein] synthase activity"/>
    <property type="evidence" value="ECO:0007669"/>
    <property type="project" value="InterPro"/>
</dbReference>
<dbReference type="GO" id="GO:0005829">
    <property type="term" value="C:cytosol"/>
    <property type="evidence" value="ECO:0007669"/>
    <property type="project" value="TreeGrafter"/>
</dbReference>
<proteinExistence type="inferred from homology"/>
<evidence type="ECO:0000259" key="3">
    <source>
        <dbReference type="Pfam" id="PF01648"/>
    </source>
</evidence>
<dbReference type="EMBL" id="DXDU01000009">
    <property type="protein sequence ID" value="HIY25658.1"/>
    <property type="molecule type" value="Genomic_DNA"/>
</dbReference>
<organism evidence="4 5">
    <name type="scientific">Candidatus Acutalibacter pullistercoris</name>
    <dbReference type="NCBI Taxonomy" id="2838418"/>
    <lineage>
        <taxon>Bacteria</taxon>
        <taxon>Bacillati</taxon>
        <taxon>Bacillota</taxon>
        <taxon>Clostridia</taxon>
        <taxon>Eubacteriales</taxon>
        <taxon>Acutalibacteraceae</taxon>
        <taxon>Acutalibacter</taxon>
    </lineage>
</organism>
<dbReference type="SUPFAM" id="SSF56214">
    <property type="entry name" value="4'-phosphopantetheinyl transferase"/>
    <property type="match status" value="2"/>
</dbReference>
<dbReference type="PANTHER" id="PTHR12215:SF10">
    <property type="entry name" value="L-AMINOADIPATE-SEMIALDEHYDE DEHYDROGENASE-PHOSPHOPANTETHEINYL TRANSFERASE"/>
    <property type="match status" value="1"/>
</dbReference>
<dbReference type="PANTHER" id="PTHR12215">
    <property type="entry name" value="PHOSPHOPANTETHEINE TRANSFERASE"/>
    <property type="match status" value="1"/>
</dbReference>
<evidence type="ECO:0000313" key="5">
    <source>
        <dbReference type="Proteomes" id="UP000823915"/>
    </source>
</evidence>
<keyword evidence="2 4" id="KW-0808">Transferase</keyword>
<dbReference type="InterPro" id="IPR050559">
    <property type="entry name" value="P-Pant_transferase_sf"/>
</dbReference>
<comment type="similarity">
    <text evidence="1">Belongs to the P-Pant transferase superfamily. Gsp/Sfp/HetI/AcpT family.</text>
</comment>
<dbReference type="InterPro" id="IPR037143">
    <property type="entry name" value="4-PPantetheinyl_Trfase_dom_sf"/>
</dbReference>
<name>A0A9D2BZ21_9FIRM</name>
<feature type="non-terminal residue" evidence="4">
    <location>
        <position position="137"/>
    </location>
</feature>
<evidence type="ECO:0000256" key="2">
    <source>
        <dbReference type="ARBA" id="ARBA00022679"/>
    </source>
</evidence>
<accession>A0A9D2BZ21</accession>
<sequence>MLYAARYEERGLSRREEGQLQRRLARALLGLALRREFSLELDALPMERGPQGKPYFPGVPVEFSLSHCPGMVCAGLSAVPLGVDVQPARPYSQRLARRICTPEELAWLEGSPQKDRDLMALWTWKEAVMKLWGQGMS</sequence>
<protein>
    <submittedName>
        <fullName evidence="4">4'-phosphopantetheinyl transferase superfamily protein</fullName>
    </submittedName>
</protein>
<dbReference type="AlphaFoldDB" id="A0A9D2BZ21"/>
<dbReference type="InterPro" id="IPR008278">
    <property type="entry name" value="4-PPantetheinyl_Trfase_dom"/>
</dbReference>
<reference evidence="4" key="2">
    <citation type="submission" date="2021-04" db="EMBL/GenBank/DDBJ databases">
        <authorList>
            <person name="Gilroy R."/>
        </authorList>
    </citation>
    <scope>NUCLEOTIDE SEQUENCE</scope>
    <source>
        <strain evidence="4">1282</strain>
    </source>
</reference>
<dbReference type="Proteomes" id="UP000823915">
    <property type="component" value="Unassembled WGS sequence"/>
</dbReference>
<gene>
    <name evidence="4" type="ORF">H9838_00610</name>
</gene>
<dbReference type="GO" id="GO:0019878">
    <property type="term" value="P:lysine biosynthetic process via aminoadipic acid"/>
    <property type="evidence" value="ECO:0007669"/>
    <property type="project" value="TreeGrafter"/>
</dbReference>